<evidence type="ECO:0000313" key="1">
    <source>
        <dbReference type="EMBL" id="MFD3293436.1"/>
    </source>
</evidence>
<proteinExistence type="predicted"/>
<sequence length="256" mass="29031">MSERYLNIPYSILLNPKLTSDEKIILAEIVSLDKRPRGCIASDNHFAEIINKKRQTTNGIVKKLESKGLIHIEVRPGVGKKTKPSANFWELIKTPVGIDDTYEPIEEDGGVGKSDTSCRDSLQVGVENDDTTCRIPDTTNTITNTDILLQRELQYTGATDNISVEINDCQNKDDCFKINALLNTDPVTISNPFIRKFQDCCAGLELYFGSSFFENCHILKSNKELYQIYESSNFFEVRMDLAFVQQNLNRFLQQKS</sequence>
<dbReference type="EMBL" id="JBBKXY010000002">
    <property type="protein sequence ID" value="MFD3293436.1"/>
    <property type="molecule type" value="Genomic_DNA"/>
</dbReference>
<dbReference type="Proteomes" id="UP001598112">
    <property type="component" value="Unassembled WGS sequence"/>
</dbReference>
<comment type="caution">
    <text evidence="1">The sequence shown here is derived from an EMBL/GenBank/DDBJ whole genome shotgun (WGS) entry which is preliminary data.</text>
</comment>
<accession>A0ABW6D8U8</accession>
<name>A0ABW6D8U8_9BACT</name>
<keyword evidence="2" id="KW-1185">Reference proteome</keyword>
<dbReference type="InterPro" id="IPR036388">
    <property type="entry name" value="WH-like_DNA-bd_sf"/>
</dbReference>
<evidence type="ECO:0000313" key="2">
    <source>
        <dbReference type="Proteomes" id="UP001598112"/>
    </source>
</evidence>
<organism evidence="1 2">
    <name type="scientific">Aquirufa originis</name>
    <dbReference type="NCBI Taxonomy" id="3096514"/>
    <lineage>
        <taxon>Bacteria</taxon>
        <taxon>Pseudomonadati</taxon>
        <taxon>Bacteroidota</taxon>
        <taxon>Cytophagia</taxon>
        <taxon>Cytophagales</taxon>
        <taxon>Flectobacillaceae</taxon>
        <taxon>Aquirufa</taxon>
    </lineage>
</organism>
<reference evidence="1 2" key="1">
    <citation type="submission" date="2024-03" db="EMBL/GenBank/DDBJ databases">
        <title>Aquirufa genome sequencing.</title>
        <authorList>
            <person name="Pitt A."/>
            <person name="Hahn M.W."/>
        </authorList>
    </citation>
    <scope>NUCLEOTIDE SEQUENCE [LARGE SCALE GENOMIC DNA]</scope>
    <source>
        <strain evidence="1 2">KTFRIE-69F</strain>
    </source>
</reference>
<gene>
    <name evidence="1" type="ORF">SKC35_07040</name>
</gene>
<evidence type="ECO:0008006" key="3">
    <source>
        <dbReference type="Google" id="ProtNLM"/>
    </source>
</evidence>
<dbReference type="RefSeq" id="WP_377978682.1">
    <property type="nucleotide sequence ID" value="NZ_JBBKXY010000002.1"/>
</dbReference>
<protein>
    <recommendedName>
        <fullName evidence="3">Helix-turn-helix domain-containing protein</fullName>
    </recommendedName>
</protein>
<dbReference type="Gene3D" id="1.10.10.10">
    <property type="entry name" value="Winged helix-like DNA-binding domain superfamily/Winged helix DNA-binding domain"/>
    <property type="match status" value="1"/>
</dbReference>